<dbReference type="HOGENOM" id="CLU_022883_4_0_1"/>
<reference evidence="2 3" key="1">
    <citation type="journal article" date="2012" name="Sci. Rep.">
        <title>Genomic perspectives on the evolution of fungal entomopathogenicity in Beauveria bassiana.</title>
        <authorList>
            <person name="Xiao G."/>
            <person name="Ying S.H."/>
            <person name="Zheng P."/>
            <person name="Wang Z.L."/>
            <person name="Zhang S."/>
            <person name="Xie X.Q."/>
            <person name="Shang Y."/>
            <person name="St Leger R.J."/>
            <person name="Zhao G.P."/>
            <person name="Wang C."/>
            <person name="Feng M.G."/>
        </authorList>
    </citation>
    <scope>NUCLEOTIDE SEQUENCE [LARGE SCALE GENOMIC DNA]</scope>
    <source>
        <strain evidence="2 3">ARSEF 2860</strain>
    </source>
</reference>
<feature type="chain" id="PRO_5003784583" evidence="1">
    <location>
        <begin position="18"/>
        <end position="632"/>
    </location>
</feature>
<evidence type="ECO:0000313" key="2">
    <source>
        <dbReference type="EMBL" id="EJP64571.1"/>
    </source>
</evidence>
<gene>
    <name evidence="2" type="ORF">BBA_06565</name>
</gene>
<evidence type="ECO:0000313" key="3">
    <source>
        <dbReference type="Proteomes" id="UP000002762"/>
    </source>
</evidence>
<keyword evidence="3" id="KW-1185">Reference proteome</keyword>
<proteinExistence type="predicted"/>
<accession>J5JNJ0</accession>
<name>J5JNJ0_BEAB2</name>
<dbReference type="RefSeq" id="XP_008599884.1">
    <property type="nucleotide sequence ID" value="XM_008601662.1"/>
</dbReference>
<dbReference type="PANTHER" id="PTHR35043">
    <property type="entry name" value="TRANSCRIPTION FACTOR DOMAIN-CONTAINING PROTEIN"/>
    <property type="match status" value="1"/>
</dbReference>
<dbReference type="EMBL" id="JH725168">
    <property type="protein sequence ID" value="EJP64571.1"/>
    <property type="molecule type" value="Genomic_DNA"/>
</dbReference>
<feature type="signal peptide" evidence="1">
    <location>
        <begin position="1"/>
        <end position="17"/>
    </location>
</feature>
<dbReference type="GeneID" id="19889577"/>
<dbReference type="OrthoDB" id="3061561at2759"/>
<protein>
    <submittedName>
        <fullName evidence="2">Uncharacterized protein</fullName>
    </submittedName>
</protein>
<evidence type="ECO:0000256" key="1">
    <source>
        <dbReference type="SAM" id="SignalP"/>
    </source>
</evidence>
<dbReference type="InParanoid" id="J5JNJ0"/>
<dbReference type="AlphaFoldDB" id="J5JNJ0"/>
<dbReference type="STRING" id="655819.J5JNJ0"/>
<keyword evidence="1" id="KW-0732">Signal</keyword>
<dbReference type="PANTHER" id="PTHR35043:SF8">
    <property type="entry name" value="DUF4220 DOMAIN-CONTAINING PROTEIN"/>
    <property type="match status" value="1"/>
</dbReference>
<sequence>MLKLLLLVSLSLTLAAARDCPVRAYTNDPVDWQYGSCYRGTWTIVSSCLTTVIACTWTIQHLNIPASTDGSLKKFRRKLKWMLITVLFPEIILVHAGFQFRMAWKALQELESYGQEVKWPWYKRSWRWVRKTWPWYKSSWTWLRKKWSSLREKWPSPKGSWKWLRSQFRQKLADEERGKETQEDPDHSNKWTMTHCYYANMGGFLYDNGSQRFRLTAGELTSLRNRPPIPKEDIQDKSKQDWLAKTWAGLQILQLIFSVITRHIQHTPFSQLEMVTLSFALCGVVIYITNIHKPQNIDRATELKENLTGVEGAILVPSTIQTQDSLWAILSNQRNHAAIDIGSKVDAPRVPNDSIPFDSSNNVVHPVVYPLAGASAIFGLIHAIAWSFEFPTPEEKLLWRIATGISAASPVLGLLTIPLVQSTKSAGNSELFVAHFLRLLREYRWHCPREYPIATAIDELETQSIHLLGPHRQYLKYAVEYSRIFEVDSMGTSPFLLDVGDFLLLRGPYEDVNNRLPSESGDGRCQDHKGNANRLKLHDDKEFIRNFNRLVEALLPRGGKKLKQETQADIWPRKPVFPPFLNDLILYGTSVLYCLSRLALLGVALSSLRKMPGKVYEETDWTKYVPSFGATG</sequence>
<organism evidence="2 3">
    <name type="scientific">Beauveria bassiana (strain ARSEF 2860)</name>
    <name type="common">White muscardine disease fungus</name>
    <name type="synonym">Tritirachium shiotae</name>
    <dbReference type="NCBI Taxonomy" id="655819"/>
    <lineage>
        <taxon>Eukaryota</taxon>
        <taxon>Fungi</taxon>
        <taxon>Dikarya</taxon>
        <taxon>Ascomycota</taxon>
        <taxon>Pezizomycotina</taxon>
        <taxon>Sordariomycetes</taxon>
        <taxon>Hypocreomycetidae</taxon>
        <taxon>Hypocreales</taxon>
        <taxon>Cordycipitaceae</taxon>
        <taxon>Beauveria</taxon>
    </lineage>
</organism>
<dbReference type="Proteomes" id="UP000002762">
    <property type="component" value="Unassembled WGS sequence"/>
</dbReference>